<evidence type="ECO:0000256" key="2">
    <source>
        <dbReference type="ARBA" id="ARBA00022840"/>
    </source>
</evidence>
<comment type="catalytic activity">
    <reaction evidence="3">
        <text>ATP + H2O = ADP + phosphate + H(+)</text>
        <dbReference type="Rhea" id="RHEA:13065"/>
        <dbReference type="ChEBI" id="CHEBI:15377"/>
        <dbReference type="ChEBI" id="CHEBI:15378"/>
        <dbReference type="ChEBI" id="CHEBI:30616"/>
        <dbReference type="ChEBI" id="CHEBI:43474"/>
        <dbReference type="ChEBI" id="CHEBI:456216"/>
        <dbReference type="EC" id="5.6.2.3"/>
    </reaction>
</comment>
<dbReference type="NCBIfam" id="TIGR01448">
    <property type="entry name" value="recD_rel"/>
    <property type="match status" value="1"/>
</dbReference>
<keyword evidence="3" id="KW-0378">Hydrolase</keyword>
<dbReference type="InterPro" id="IPR003593">
    <property type="entry name" value="AAA+_ATPase"/>
</dbReference>
<dbReference type="Gene3D" id="3.40.50.300">
    <property type="entry name" value="P-loop containing nucleotide triphosphate hydrolases"/>
    <property type="match status" value="2"/>
</dbReference>
<dbReference type="FunCoup" id="C2KY21">
    <property type="interactions" value="135"/>
</dbReference>
<dbReference type="HOGENOM" id="CLU_007524_0_2_9"/>
<dbReference type="Pfam" id="PF13245">
    <property type="entry name" value="AAA_19"/>
    <property type="match status" value="1"/>
</dbReference>
<dbReference type="InterPro" id="IPR029493">
    <property type="entry name" value="RecD2-like_HHH"/>
</dbReference>
<gene>
    <name evidence="3" type="primary">recD2</name>
    <name evidence="5" type="ORF">HMPREF6123_1378</name>
</gene>
<dbReference type="SMART" id="SM00382">
    <property type="entry name" value="AAA"/>
    <property type="match status" value="1"/>
</dbReference>
<dbReference type="InterPro" id="IPR041451">
    <property type="entry name" value="RecD2_SH13"/>
</dbReference>
<sequence>MMMTSSLEEIEGNVSHIVFRSEETGYTVCSITDKGEEFTLVGSFSHISVSEKIKAKGRWKEHPVYGKQFSVEEYQLEVPDSLFGIEQYLASGAIKGIGKAIAARIVKKFKEDSLRIMEEEPERLAEIHGISMQKAMDIATNLSGQREQQDIFLLLQGYGISLNLSYKIYQHFQGETLQVLQENPYRIAEELEGVGFKKCDELAKRVGVEKESPFRMRAGINYTLLQGEWHGHCYLPFSILKREAERILEMPLEDLEEQLLELQLQGKVKVKGENVYRASTYYREMRVASRLLQLNVEEEEAHVDSWEKAIDKLLDREKITLDPLQRKAVSLAASSGVLVITGGPGTGKTTTIKTILQLFTGQGKSIALAAPTGRAAKRMGEATDYPAKTLHRLLEYMGREDQEQEDRDFSLFQRNEENPLEYDVLIVDEMSMVDLYLMDALLRAIPVGCRLILVGDSEQLPSVGAGNVLKDIIASQCMKTISLKKIFRQAMESDIVVNAHKINQGIEPDLGKKSKDFFFIRGQEPKQILENIAILMKEKLPKYLSTDPLSIQVMSPQKKGLLGVENLNRFLQERLNPPGKNKPEYEGSGNIFRLGDKVMQIKNDYQLAWEIPGNFNLPIESGEGVFNGDIGKITEINAYQKTVTVFFEERKVVYSFQDLENLELAYAITIHKSQGSEYPAVLLPMYPGPKMLMSRNILYTAITRAKSCVCLLGQPKVFLEMLHNEQELKRYSGLAQQLQTIGESFSASFSMDSGNPFSE</sequence>
<dbReference type="HAMAP" id="MF_01488">
    <property type="entry name" value="RecD2"/>
    <property type="match status" value="1"/>
</dbReference>
<dbReference type="PANTHER" id="PTHR43788">
    <property type="entry name" value="DNA2/NAM7 HELICASE FAMILY MEMBER"/>
    <property type="match status" value="1"/>
</dbReference>
<dbReference type="Pfam" id="PF18335">
    <property type="entry name" value="SH3_13"/>
    <property type="match status" value="1"/>
</dbReference>
<dbReference type="PANTHER" id="PTHR43788:SF6">
    <property type="entry name" value="DNA HELICASE B"/>
    <property type="match status" value="1"/>
</dbReference>
<dbReference type="Gene3D" id="1.10.10.2220">
    <property type="match status" value="1"/>
</dbReference>
<dbReference type="eggNOG" id="COG0507">
    <property type="taxonomic scope" value="Bacteria"/>
</dbReference>
<dbReference type="EC" id="5.6.2.3" evidence="3"/>
<dbReference type="Pfam" id="PF23139">
    <property type="entry name" value="OB_YrrC"/>
    <property type="match status" value="1"/>
</dbReference>
<dbReference type="InterPro" id="IPR027785">
    <property type="entry name" value="UvrD-like_helicase_C"/>
</dbReference>
<evidence type="ECO:0000256" key="3">
    <source>
        <dbReference type="HAMAP-Rule" id="MF_01488"/>
    </source>
</evidence>
<keyword evidence="6" id="KW-1185">Reference proteome</keyword>
<reference evidence="5 6" key="1">
    <citation type="submission" date="2009-04" db="EMBL/GenBank/DDBJ databases">
        <authorList>
            <person name="Qin X."/>
            <person name="Bachman B."/>
            <person name="Battles P."/>
            <person name="Bell A."/>
            <person name="Bess C."/>
            <person name="Bickham C."/>
            <person name="Chaboub L."/>
            <person name="Chen D."/>
            <person name="Coyle M."/>
            <person name="Deiros D.R."/>
            <person name="Dinh H."/>
            <person name="Forbes L."/>
            <person name="Fowler G."/>
            <person name="Francisco L."/>
            <person name="Fu Q."/>
            <person name="Gubbala S."/>
            <person name="Hale W."/>
            <person name="Han Y."/>
            <person name="Hemphill L."/>
            <person name="Highlander S.K."/>
            <person name="Hirani K."/>
            <person name="Hogues M."/>
            <person name="Jackson L."/>
            <person name="Jakkamsetti A."/>
            <person name="Javaid M."/>
            <person name="Jiang H."/>
            <person name="Korchina V."/>
            <person name="Kovar C."/>
            <person name="Lara F."/>
            <person name="Lee S."/>
            <person name="Mata R."/>
            <person name="Mathew T."/>
            <person name="Moen C."/>
            <person name="Morales K."/>
            <person name="Munidasa M."/>
            <person name="Nazareth L."/>
            <person name="Ngo R."/>
            <person name="Nguyen L."/>
            <person name="Okwuonu G."/>
            <person name="Ongeri F."/>
            <person name="Patil S."/>
            <person name="Petrosino J."/>
            <person name="Pham C."/>
            <person name="Pham P."/>
            <person name="Pu L.-L."/>
            <person name="Puazo M."/>
            <person name="Raj R."/>
            <person name="Reid J."/>
            <person name="Rouhana J."/>
            <person name="Saada N."/>
            <person name="Shang Y."/>
            <person name="Simmons D."/>
            <person name="Thornton R."/>
            <person name="Warren J."/>
            <person name="Weissenberger G."/>
            <person name="Zhang J."/>
            <person name="Zhang L."/>
            <person name="Zhou C."/>
            <person name="Zhu D."/>
            <person name="Muzny D."/>
            <person name="Worley K."/>
            <person name="Gibbs R."/>
        </authorList>
    </citation>
    <scope>NUCLEOTIDE SEQUENCE [LARGE SCALE GENOMIC DNA]</scope>
    <source>
        <strain evidence="5 6">F0268</strain>
    </source>
</reference>
<dbReference type="GO" id="GO:0043139">
    <property type="term" value="F:5'-3' DNA helicase activity"/>
    <property type="evidence" value="ECO:0007669"/>
    <property type="project" value="UniProtKB-UniRule"/>
</dbReference>
<dbReference type="InterPro" id="IPR006345">
    <property type="entry name" value="RecD2"/>
</dbReference>
<name>C2KY21_9FIRM</name>
<dbReference type="InParanoid" id="C2KY21"/>
<comment type="similarity">
    <text evidence="3">Belongs to the RecD family. RecD2 subfamily.</text>
</comment>
<keyword evidence="2 3" id="KW-0067">ATP-binding</keyword>
<evidence type="ECO:0000256" key="1">
    <source>
        <dbReference type="ARBA" id="ARBA00022741"/>
    </source>
</evidence>
<dbReference type="InterPro" id="IPR010994">
    <property type="entry name" value="RuvA_2-like"/>
</dbReference>
<comment type="caution">
    <text evidence="5">The sequence shown here is derived from an EMBL/GenBank/DDBJ whole genome shotgun (WGS) entry which is preliminary data.</text>
</comment>
<dbReference type="GO" id="GO:0005524">
    <property type="term" value="F:ATP binding"/>
    <property type="evidence" value="ECO:0007669"/>
    <property type="project" value="UniProtKB-UniRule"/>
</dbReference>
<keyword evidence="1 3" id="KW-0547">Nucleotide-binding</keyword>
<dbReference type="SUPFAM" id="SSF47781">
    <property type="entry name" value="RuvA domain 2-like"/>
    <property type="match status" value="1"/>
</dbReference>
<proteinExistence type="inferred from homology"/>
<dbReference type="CDD" id="cd17933">
    <property type="entry name" value="DEXSc_RecD-like"/>
    <property type="match status" value="1"/>
</dbReference>
<dbReference type="Gene3D" id="1.10.150.20">
    <property type="entry name" value="5' to 3' exonuclease, C-terminal subdomain"/>
    <property type="match status" value="1"/>
</dbReference>
<dbReference type="GO" id="GO:0009338">
    <property type="term" value="C:exodeoxyribonuclease V complex"/>
    <property type="evidence" value="ECO:0007669"/>
    <property type="project" value="TreeGrafter"/>
</dbReference>
<dbReference type="GO" id="GO:0003677">
    <property type="term" value="F:DNA binding"/>
    <property type="evidence" value="ECO:0007669"/>
    <property type="project" value="UniProtKB-UniRule"/>
</dbReference>
<comment type="function">
    <text evidence="3">DNA-dependent ATPase and ATP-dependent 5'-3' DNA helicase. Has no activity on blunt DNA or DNA with 3'-overhangs, requires at least 10 bases of 5'-ssDNA for helicase activity.</text>
</comment>
<keyword evidence="3" id="KW-0238">DNA-binding</keyword>
<dbReference type="EMBL" id="ACKX01000128">
    <property type="protein sequence ID" value="EEJ51318.1"/>
    <property type="molecule type" value="Genomic_DNA"/>
</dbReference>
<dbReference type="Proteomes" id="UP000004121">
    <property type="component" value="Unassembled WGS sequence"/>
</dbReference>
<dbReference type="GO" id="GO:0006310">
    <property type="term" value="P:DNA recombination"/>
    <property type="evidence" value="ECO:0007669"/>
    <property type="project" value="InterPro"/>
</dbReference>
<dbReference type="GO" id="GO:0016887">
    <property type="term" value="F:ATP hydrolysis activity"/>
    <property type="evidence" value="ECO:0007669"/>
    <property type="project" value="RHEA"/>
</dbReference>
<feature type="binding site" evidence="3">
    <location>
        <begin position="345"/>
        <end position="349"/>
    </location>
    <ligand>
        <name>ATP</name>
        <dbReference type="ChEBI" id="CHEBI:30616"/>
    </ligand>
</feature>
<dbReference type="Pfam" id="PF13538">
    <property type="entry name" value="UvrD_C_2"/>
    <property type="match status" value="1"/>
</dbReference>
<organism evidence="5 6">
    <name type="scientific">Oribacterium sinus F0268</name>
    <dbReference type="NCBI Taxonomy" id="585501"/>
    <lineage>
        <taxon>Bacteria</taxon>
        <taxon>Bacillati</taxon>
        <taxon>Bacillota</taxon>
        <taxon>Clostridia</taxon>
        <taxon>Lachnospirales</taxon>
        <taxon>Lachnospiraceae</taxon>
        <taxon>Oribacterium</taxon>
    </lineage>
</organism>
<dbReference type="Pfam" id="PF14490">
    <property type="entry name" value="HHH_RecD2"/>
    <property type="match status" value="1"/>
</dbReference>
<dbReference type="RefSeq" id="WP_007158299.1">
    <property type="nucleotide sequence ID" value="NZ_GG668537.1"/>
</dbReference>
<evidence type="ECO:0000313" key="6">
    <source>
        <dbReference type="Proteomes" id="UP000004121"/>
    </source>
</evidence>
<dbReference type="InterPro" id="IPR027417">
    <property type="entry name" value="P-loop_NTPase"/>
</dbReference>
<dbReference type="Gene3D" id="2.30.30.940">
    <property type="match status" value="1"/>
</dbReference>
<keyword evidence="3 5" id="KW-0347">Helicase</keyword>
<protein>
    <recommendedName>
        <fullName evidence="3">ATP-dependent RecD2 DNA helicase</fullName>
        <ecNumber evidence="3">5.6.2.3</ecNumber>
    </recommendedName>
    <alternativeName>
        <fullName evidence="3">DNA 5'-3' helicase subunit RecD2</fullName>
    </alternativeName>
</protein>
<dbReference type="CDD" id="cd18809">
    <property type="entry name" value="SF1_C_RecD"/>
    <property type="match status" value="1"/>
</dbReference>
<dbReference type="AlphaFoldDB" id="C2KY21"/>
<accession>C2KY21</accession>
<keyword evidence="3" id="KW-0413">Isomerase</keyword>
<dbReference type="InterPro" id="IPR050534">
    <property type="entry name" value="Coronavir_polyprotein_1ab"/>
</dbReference>
<evidence type="ECO:0000259" key="4">
    <source>
        <dbReference type="SMART" id="SM00382"/>
    </source>
</evidence>
<dbReference type="SUPFAM" id="SSF52540">
    <property type="entry name" value="P-loop containing nucleoside triphosphate hydrolases"/>
    <property type="match status" value="1"/>
</dbReference>
<dbReference type="STRING" id="585501.HMPREF6123_1378"/>
<evidence type="ECO:0000313" key="5">
    <source>
        <dbReference type="EMBL" id="EEJ51318.1"/>
    </source>
</evidence>
<dbReference type="InterPro" id="IPR055446">
    <property type="entry name" value="RecD2_N_OB"/>
</dbReference>
<dbReference type="GO" id="GO:0017116">
    <property type="term" value="F:single-stranded DNA helicase activity"/>
    <property type="evidence" value="ECO:0007669"/>
    <property type="project" value="TreeGrafter"/>
</dbReference>
<feature type="domain" description="AAA+ ATPase" evidence="4">
    <location>
        <begin position="334"/>
        <end position="492"/>
    </location>
</feature>